<dbReference type="SUPFAM" id="SSF53474">
    <property type="entry name" value="alpha/beta-Hydrolases"/>
    <property type="match status" value="1"/>
</dbReference>
<name>A0A3D0KHS0_9GAMM</name>
<sequence length="249" mass="26942">MSYYAGSGFVDIHPAALNDALANPSVQRFIVTGHGPLSVLGSPKVGRILLAHGAGAGHCSVFMRQFAATLAAQGMQVLAIDFPYMQQINEQGKRRPPPPIKQTVASFASWYALLTPLSDQPLWVGGKSMGGRVATLFASEMLANDVHGPGVIVAGYPFHPPRKPDKTRLEHFPAIRCPVQILQGERDPFGNVDEVSGYNLPNNINVAWLADGDHDFKPRRVSGLNQQVLIDEAAILAASFVRAHQARYV</sequence>
<accession>A0A3D0KHS0</accession>
<dbReference type="Gene3D" id="3.40.50.1820">
    <property type="entry name" value="alpha/beta hydrolase"/>
    <property type="match status" value="1"/>
</dbReference>
<organism evidence="2">
    <name type="scientific">Halomonas campaniensis</name>
    <dbReference type="NCBI Taxonomy" id="213554"/>
    <lineage>
        <taxon>Bacteria</taxon>
        <taxon>Pseudomonadati</taxon>
        <taxon>Pseudomonadota</taxon>
        <taxon>Gammaproteobacteria</taxon>
        <taxon>Oceanospirillales</taxon>
        <taxon>Halomonadaceae</taxon>
        <taxon>Halomonas</taxon>
    </lineage>
</organism>
<comment type="caution">
    <text evidence="2">The sequence shown here is derived from an EMBL/GenBank/DDBJ whole genome shotgun (WGS) entry which is preliminary data.</text>
</comment>
<feature type="domain" description="KANL3/Tex30 alpha/beta hydrolase-like" evidence="1">
    <location>
        <begin position="47"/>
        <end position="241"/>
    </location>
</feature>
<reference evidence="2" key="1">
    <citation type="journal article" date="2018" name="Nat. Biotechnol.">
        <title>A standardized bacterial taxonomy based on genome phylogeny substantially revises the tree of life.</title>
        <authorList>
            <person name="Parks D.H."/>
            <person name="Chuvochina M."/>
            <person name="Waite D.W."/>
            <person name="Rinke C."/>
            <person name="Skarshewski A."/>
            <person name="Chaumeil P.A."/>
            <person name="Hugenholtz P."/>
        </authorList>
    </citation>
    <scope>NUCLEOTIDE SEQUENCE [LARGE SCALE GENOMIC DNA]</scope>
    <source>
        <strain evidence="2">UBA11284</strain>
    </source>
</reference>
<protein>
    <submittedName>
        <fullName evidence="2">Dienelactone hydrolase</fullName>
    </submittedName>
</protein>
<dbReference type="GO" id="GO:0016787">
    <property type="term" value="F:hydrolase activity"/>
    <property type="evidence" value="ECO:0007669"/>
    <property type="project" value="UniProtKB-KW"/>
</dbReference>
<proteinExistence type="predicted"/>
<dbReference type="EMBL" id="DOTR01000064">
    <property type="protein sequence ID" value="HCA02895.1"/>
    <property type="molecule type" value="Genomic_DNA"/>
</dbReference>
<evidence type="ECO:0000259" key="1">
    <source>
        <dbReference type="Pfam" id="PF20408"/>
    </source>
</evidence>
<dbReference type="PANTHER" id="PTHR13136:SF11">
    <property type="entry name" value="TESTIS-EXPRESSED PROTEIN 30"/>
    <property type="match status" value="1"/>
</dbReference>
<dbReference type="Pfam" id="PF20408">
    <property type="entry name" value="Abhydrolase_11"/>
    <property type="match status" value="1"/>
</dbReference>
<dbReference type="InterPro" id="IPR046879">
    <property type="entry name" value="KANL3/Tex30_Abhydrolase"/>
</dbReference>
<dbReference type="InterPro" id="IPR029058">
    <property type="entry name" value="AB_hydrolase_fold"/>
</dbReference>
<dbReference type="AlphaFoldDB" id="A0A3D0KHS0"/>
<dbReference type="InterPro" id="IPR026555">
    <property type="entry name" value="NSL3/Tex30"/>
</dbReference>
<dbReference type="PANTHER" id="PTHR13136">
    <property type="entry name" value="TESTIS DEVELOPMENT PROTEIN PRTD"/>
    <property type="match status" value="1"/>
</dbReference>
<keyword evidence="2" id="KW-0378">Hydrolase</keyword>
<evidence type="ECO:0000313" key="2">
    <source>
        <dbReference type="EMBL" id="HCA02895.1"/>
    </source>
</evidence>
<gene>
    <name evidence="2" type="ORF">DEO68_12130</name>
</gene>